<proteinExistence type="inferred from homology"/>
<evidence type="ECO:0000259" key="2">
    <source>
        <dbReference type="PROSITE" id="PS50126"/>
    </source>
</evidence>
<dbReference type="PANTHER" id="PTHR37296:SF1">
    <property type="entry name" value="CONSERVED VIRULENCE FACTOR B"/>
    <property type="match status" value="1"/>
</dbReference>
<dbReference type="Gene3D" id="2.40.50.140">
    <property type="entry name" value="Nucleic acid-binding proteins"/>
    <property type="match status" value="2"/>
</dbReference>
<dbReference type="PIRSF" id="PIRSF012524">
    <property type="entry name" value="YitL_S1"/>
    <property type="match status" value="1"/>
</dbReference>
<dbReference type="InterPro" id="IPR036390">
    <property type="entry name" value="WH_DNA-bd_sf"/>
</dbReference>
<name>A0A917D516_9BACL</name>
<dbReference type="PANTHER" id="PTHR37296">
    <property type="entry name" value="CONSERVED VIRULENCE FACTOR B"/>
    <property type="match status" value="1"/>
</dbReference>
<dbReference type="Pfam" id="PF21543">
    <property type="entry name" value="CvfB_2nd"/>
    <property type="match status" value="1"/>
</dbReference>
<dbReference type="GO" id="GO:0003676">
    <property type="term" value="F:nucleic acid binding"/>
    <property type="evidence" value="ECO:0007669"/>
    <property type="project" value="InterPro"/>
</dbReference>
<dbReference type="Proteomes" id="UP000644756">
    <property type="component" value="Unassembled WGS sequence"/>
</dbReference>
<dbReference type="InterPro" id="IPR048587">
    <property type="entry name" value="CvfB_S1_3rd"/>
</dbReference>
<keyword evidence="4" id="KW-1185">Reference proteome</keyword>
<dbReference type="InterPro" id="IPR040764">
    <property type="entry name" value="CvfB_WH"/>
</dbReference>
<evidence type="ECO:0000313" key="4">
    <source>
        <dbReference type="Proteomes" id="UP000644756"/>
    </source>
</evidence>
<evidence type="ECO:0000313" key="3">
    <source>
        <dbReference type="EMBL" id="GGG11050.1"/>
    </source>
</evidence>
<dbReference type="PROSITE" id="PS50126">
    <property type="entry name" value="S1"/>
    <property type="match status" value="1"/>
</dbReference>
<dbReference type="InterPro" id="IPR012340">
    <property type="entry name" value="NA-bd_OB-fold"/>
</dbReference>
<dbReference type="SMART" id="SM00316">
    <property type="entry name" value="S1"/>
    <property type="match status" value="3"/>
</dbReference>
<reference evidence="3" key="2">
    <citation type="submission" date="2020-09" db="EMBL/GenBank/DDBJ databases">
        <authorList>
            <person name="Sun Q."/>
            <person name="Zhou Y."/>
        </authorList>
    </citation>
    <scope>NUCLEOTIDE SEQUENCE</scope>
    <source>
        <strain evidence="3">CGMCC 1.12987</strain>
    </source>
</reference>
<comment type="similarity">
    <text evidence="1">Belongs to the CvfB family.</text>
</comment>
<dbReference type="InterPro" id="IPR036388">
    <property type="entry name" value="WH-like_DNA-bd_sf"/>
</dbReference>
<reference evidence="3" key="1">
    <citation type="journal article" date="2014" name="Int. J. Syst. Evol. Microbiol.">
        <title>Complete genome sequence of Corynebacterium casei LMG S-19264T (=DSM 44701T), isolated from a smear-ripened cheese.</title>
        <authorList>
            <consortium name="US DOE Joint Genome Institute (JGI-PGF)"/>
            <person name="Walter F."/>
            <person name="Albersmeier A."/>
            <person name="Kalinowski J."/>
            <person name="Ruckert C."/>
        </authorList>
    </citation>
    <scope>NUCLEOTIDE SEQUENCE</scope>
    <source>
        <strain evidence="3">CGMCC 1.12987</strain>
    </source>
</reference>
<feature type="domain" description="S1 motif" evidence="2">
    <location>
        <begin position="153"/>
        <end position="218"/>
    </location>
</feature>
<comment type="caution">
    <text evidence="3">The sequence shown here is derived from an EMBL/GenBank/DDBJ whole genome shotgun (WGS) entry which is preliminary data.</text>
</comment>
<dbReference type="InterPro" id="IPR003029">
    <property type="entry name" value="S1_domain"/>
</dbReference>
<dbReference type="EMBL" id="BMGR01000009">
    <property type="protein sequence ID" value="GGG11050.1"/>
    <property type="molecule type" value="Genomic_DNA"/>
</dbReference>
<dbReference type="Pfam" id="PF13509">
    <property type="entry name" value="S1_2"/>
    <property type="match status" value="1"/>
</dbReference>
<organism evidence="3 4">
    <name type="scientific">Paenibacillus abyssi</name>
    <dbReference type="NCBI Taxonomy" id="1340531"/>
    <lineage>
        <taxon>Bacteria</taxon>
        <taxon>Bacillati</taxon>
        <taxon>Bacillota</taxon>
        <taxon>Bacilli</taxon>
        <taxon>Bacillales</taxon>
        <taxon>Paenibacillaceae</taxon>
        <taxon>Paenibacillus</taxon>
    </lineage>
</organism>
<protein>
    <recommendedName>
        <fullName evidence="2">S1 motif domain-containing protein</fullName>
    </recommendedName>
</protein>
<sequence length="301" mass="33735">MIAGTMQRLTVEREVPPNGFFLSDGEQDVLLHYSEMIGERPQPGDEVEVFLFFDTEDRPAATMRKPLIMLGQMARLVVADIHPRLGCFLEIGLGRQLLLPLSELPELREYRPQRGDEVFVIMKHDKAGRLIARLVGEGDLAPLVFPAPQGWRNQWVEGWVTKTLQMGSFVLIDGGVIGFGAYGMIPSAERPKPLRLGERVKARVTFIREDGRVNLSMAPRKEIGRVEDADRILAFLQERPQGAMPYSDETPADVIMQKFGISKSAFKRALGKLMREGKVTQQGSWTHLAAQGEPQDDNEKA</sequence>
<dbReference type="InterPro" id="IPR014464">
    <property type="entry name" value="CvfB_fam"/>
</dbReference>
<dbReference type="Pfam" id="PF21191">
    <property type="entry name" value="CvfB_1st"/>
    <property type="match status" value="1"/>
</dbReference>
<dbReference type="AlphaFoldDB" id="A0A917D516"/>
<dbReference type="InterPro" id="IPR039566">
    <property type="entry name" value="CvfB_S1_st"/>
</dbReference>
<dbReference type="Pfam" id="PF17783">
    <property type="entry name" value="WHD_CvfB"/>
    <property type="match status" value="1"/>
</dbReference>
<evidence type="ECO:0000256" key="1">
    <source>
        <dbReference type="PIRNR" id="PIRNR012524"/>
    </source>
</evidence>
<dbReference type="Gene3D" id="1.10.10.10">
    <property type="entry name" value="Winged helix-like DNA-binding domain superfamily/Winged helix DNA-binding domain"/>
    <property type="match status" value="1"/>
</dbReference>
<dbReference type="InterPro" id="IPR048588">
    <property type="entry name" value="CvfB_S1_2nd"/>
</dbReference>
<dbReference type="SUPFAM" id="SSF46785">
    <property type="entry name" value="Winged helix' DNA-binding domain"/>
    <property type="match status" value="1"/>
</dbReference>
<gene>
    <name evidence="3" type="primary">yitL</name>
    <name evidence="3" type="ORF">GCM10010916_29870</name>
</gene>
<accession>A0A917D516</accession>